<evidence type="ECO:0000313" key="2">
    <source>
        <dbReference type="RefSeq" id="XP_022336005.1"/>
    </source>
</evidence>
<accession>A0A8B8E779</accession>
<dbReference type="RefSeq" id="XP_022336005.1">
    <property type="nucleotide sequence ID" value="XM_022480297.1"/>
</dbReference>
<dbReference type="OrthoDB" id="5239715at2759"/>
<keyword evidence="1" id="KW-1185">Reference proteome</keyword>
<dbReference type="Proteomes" id="UP000694844">
    <property type="component" value="Chromosome 5"/>
</dbReference>
<name>A0A8B8E779_CRAVI</name>
<evidence type="ECO:0000313" key="1">
    <source>
        <dbReference type="Proteomes" id="UP000694844"/>
    </source>
</evidence>
<dbReference type="Gene3D" id="3.40.50.300">
    <property type="entry name" value="P-loop containing nucleotide triphosphate hydrolases"/>
    <property type="match status" value="1"/>
</dbReference>
<dbReference type="SUPFAM" id="SSF52540">
    <property type="entry name" value="P-loop containing nucleoside triphosphate hydrolases"/>
    <property type="match status" value="1"/>
</dbReference>
<dbReference type="InterPro" id="IPR027417">
    <property type="entry name" value="P-loop_NTPase"/>
</dbReference>
<gene>
    <name evidence="2" type="primary">LOC111132487</name>
</gene>
<organism evidence="1 2">
    <name type="scientific">Crassostrea virginica</name>
    <name type="common">Eastern oyster</name>
    <dbReference type="NCBI Taxonomy" id="6565"/>
    <lineage>
        <taxon>Eukaryota</taxon>
        <taxon>Metazoa</taxon>
        <taxon>Spiralia</taxon>
        <taxon>Lophotrochozoa</taxon>
        <taxon>Mollusca</taxon>
        <taxon>Bivalvia</taxon>
        <taxon>Autobranchia</taxon>
        <taxon>Pteriomorphia</taxon>
        <taxon>Ostreida</taxon>
        <taxon>Ostreoidea</taxon>
        <taxon>Ostreidae</taxon>
        <taxon>Crassostrea</taxon>
    </lineage>
</organism>
<dbReference type="AlphaFoldDB" id="A0A8B8E779"/>
<reference evidence="2" key="1">
    <citation type="submission" date="2025-08" db="UniProtKB">
        <authorList>
            <consortium name="RefSeq"/>
        </authorList>
    </citation>
    <scope>IDENTIFICATION</scope>
    <source>
        <tissue evidence="2">Whole sample</tissue>
    </source>
</reference>
<sequence>MEVIVKEKIPSCERNFREQIHSFSDFGKLDRTLYQGHRKRLLTNTESLRLTEKPNFERVRYFTRTKRGIKNHGDFLRLSSSSSLSNKEGEGQGRRTSVLSSMSFSSENCFEEQQSNNERYKVVLFGIPGVGKSSFLQQIRTSEFKGACSEGPEPDCITVPVVLGRKESIIDFVEADMYIQNHGHTRHYDAL</sequence>
<proteinExistence type="predicted"/>
<dbReference type="GeneID" id="111132487"/>
<dbReference type="KEGG" id="cvn:111132487"/>
<protein>
    <submittedName>
        <fullName evidence="2">Uncharacterized protein LOC111132487</fullName>
    </submittedName>
</protein>